<keyword evidence="5" id="KW-1185">Reference proteome</keyword>
<protein>
    <recommendedName>
        <fullName evidence="3">Ricin B lectin domain-containing protein</fullName>
    </recommendedName>
</protein>
<feature type="region of interest" description="Disordered" evidence="1">
    <location>
        <begin position="220"/>
        <end position="242"/>
    </location>
</feature>
<dbReference type="Pfam" id="PF14200">
    <property type="entry name" value="RicinB_lectin_2"/>
    <property type="match status" value="1"/>
</dbReference>
<dbReference type="STRING" id="1306406.J116_014730"/>
<reference evidence="4 5" key="1">
    <citation type="journal article" date="2013" name="Genome Announc.">
        <title>Genome Sequence of Streptomyces violaceusniger Strain SPC6, a Halotolerant Streptomycete That Exhibits Rapid Growth and Development.</title>
        <authorList>
            <person name="Chen X."/>
            <person name="Zhang B."/>
            <person name="Zhang W."/>
            <person name="Wu X."/>
            <person name="Zhang M."/>
            <person name="Chen T."/>
            <person name="Liu G."/>
            <person name="Dyson P."/>
        </authorList>
    </citation>
    <scope>NUCLEOTIDE SEQUENCE [LARGE SCALE GENOMIC DNA]</scope>
    <source>
        <strain evidence="4 5">SPC6</strain>
    </source>
</reference>
<comment type="caution">
    <text evidence="4">The sequence shown here is derived from an EMBL/GenBank/DDBJ whole genome shotgun (WGS) entry which is preliminary data.</text>
</comment>
<feature type="compositionally biased region" description="Pro residues" evidence="1">
    <location>
        <begin position="81"/>
        <end position="104"/>
    </location>
</feature>
<evidence type="ECO:0000256" key="2">
    <source>
        <dbReference type="SAM" id="Phobius"/>
    </source>
</evidence>
<sequence>MEATRPLPRIEDDLPPGPPASPVPPRRTGRSGPPRAVLVGAAIVVCAAAGLAIGAVLGGGDGDDAPEAAPASAPAVAPTPSAAPDPAPTPSPTPTPTPTPPPVPAGTFVLVEPATGRAADVQGAATNDGAPVLAWERHGQPNQQWQVVDLGDGHVQLRAVHSGLCLQPVDPLGPGAVVVQRPCVDSDAQRWVPTPSADAATHTFALKGWGLALAPAGPENGSPLSLQAPDAANPRGWALQAP</sequence>
<feature type="domain" description="Ricin B lectin" evidence="3">
    <location>
        <begin position="105"/>
        <end position="240"/>
    </location>
</feature>
<dbReference type="InterPro" id="IPR035992">
    <property type="entry name" value="Ricin_B-like_lectins"/>
</dbReference>
<evidence type="ECO:0000259" key="3">
    <source>
        <dbReference type="SMART" id="SM00458"/>
    </source>
</evidence>
<dbReference type="CDD" id="cd00161">
    <property type="entry name" value="beta-trefoil_Ricin-like"/>
    <property type="match status" value="1"/>
</dbReference>
<feature type="transmembrane region" description="Helical" evidence="2">
    <location>
        <begin position="36"/>
        <end position="57"/>
    </location>
</feature>
<dbReference type="InterPro" id="IPR000772">
    <property type="entry name" value="Ricin_B_lectin"/>
</dbReference>
<proteinExistence type="predicted"/>
<dbReference type="SUPFAM" id="SSF50370">
    <property type="entry name" value="Ricin B-like lectins"/>
    <property type="match status" value="1"/>
</dbReference>
<dbReference type="Gene3D" id="2.80.10.50">
    <property type="match status" value="1"/>
</dbReference>
<dbReference type="SMART" id="SM00458">
    <property type="entry name" value="RICIN"/>
    <property type="match status" value="1"/>
</dbReference>
<name>A0A1D3DTA8_9ACTN</name>
<feature type="region of interest" description="Disordered" evidence="1">
    <location>
        <begin position="63"/>
        <end position="107"/>
    </location>
</feature>
<keyword evidence="2" id="KW-0812">Transmembrane</keyword>
<keyword evidence="2" id="KW-1133">Transmembrane helix</keyword>
<evidence type="ECO:0000256" key="1">
    <source>
        <dbReference type="SAM" id="MobiDB-lite"/>
    </source>
</evidence>
<organism evidence="4 5">
    <name type="scientific">Streptomyces thermolilacinus SPC6</name>
    <dbReference type="NCBI Taxonomy" id="1306406"/>
    <lineage>
        <taxon>Bacteria</taxon>
        <taxon>Bacillati</taxon>
        <taxon>Actinomycetota</taxon>
        <taxon>Actinomycetes</taxon>
        <taxon>Kitasatosporales</taxon>
        <taxon>Streptomycetaceae</taxon>
        <taxon>Streptomyces</taxon>
    </lineage>
</organism>
<keyword evidence="2" id="KW-0472">Membrane</keyword>
<gene>
    <name evidence="4" type="ORF">J116_014730</name>
</gene>
<dbReference type="eggNOG" id="COG3291">
    <property type="taxonomic scope" value="Bacteria"/>
</dbReference>
<evidence type="ECO:0000313" key="4">
    <source>
        <dbReference type="EMBL" id="OEJ95545.1"/>
    </source>
</evidence>
<feature type="region of interest" description="Disordered" evidence="1">
    <location>
        <begin position="1"/>
        <end position="34"/>
    </location>
</feature>
<feature type="compositionally biased region" description="Low complexity" evidence="1">
    <location>
        <begin position="67"/>
        <end position="80"/>
    </location>
</feature>
<dbReference type="EMBL" id="ASHX02000001">
    <property type="protein sequence ID" value="OEJ95545.1"/>
    <property type="molecule type" value="Genomic_DNA"/>
</dbReference>
<evidence type="ECO:0000313" key="5">
    <source>
        <dbReference type="Proteomes" id="UP000095329"/>
    </source>
</evidence>
<dbReference type="Proteomes" id="UP000095329">
    <property type="component" value="Unassembled WGS sequence"/>
</dbReference>
<dbReference type="PROSITE" id="PS50231">
    <property type="entry name" value="RICIN_B_LECTIN"/>
    <property type="match status" value="1"/>
</dbReference>
<feature type="compositionally biased region" description="Pro residues" evidence="1">
    <location>
        <begin position="15"/>
        <end position="25"/>
    </location>
</feature>
<dbReference type="AlphaFoldDB" id="A0A1D3DTA8"/>
<accession>A0A1D3DTA8</accession>